<dbReference type="AlphaFoldDB" id="A0A9X3ES44"/>
<protein>
    <submittedName>
        <fullName evidence="1">Uncharacterized protein</fullName>
    </submittedName>
</protein>
<proteinExistence type="predicted"/>
<comment type="caution">
    <text evidence="1">The sequence shown here is derived from an EMBL/GenBank/DDBJ whole genome shotgun (WGS) entry which is preliminary data.</text>
</comment>
<dbReference type="RefSeq" id="WP_267771980.1">
    <property type="nucleotide sequence ID" value="NZ_JAPNKE010000002.1"/>
</dbReference>
<evidence type="ECO:0000313" key="1">
    <source>
        <dbReference type="EMBL" id="MCY1009319.1"/>
    </source>
</evidence>
<dbReference type="Proteomes" id="UP001150924">
    <property type="component" value="Unassembled WGS sequence"/>
</dbReference>
<accession>A0A9X3ES44</accession>
<dbReference type="EMBL" id="JAPNKE010000002">
    <property type="protein sequence ID" value="MCY1009319.1"/>
    <property type="molecule type" value="Genomic_DNA"/>
</dbReference>
<name>A0A9X3ES44_9BACT</name>
<organism evidence="1 2">
    <name type="scientific">Nannocystis pusilla</name>
    <dbReference type="NCBI Taxonomy" id="889268"/>
    <lineage>
        <taxon>Bacteria</taxon>
        <taxon>Pseudomonadati</taxon>
        <taxon>Myxococcota</taxon>
        <taxon>Polyangia</taxon>
        <taxon>Nannocystales</taxon>
        <taxon>Nannocystaceae</taxon>
        <taxon>Nannocystis</taxon>
    </lineage>
</organism>
<evidence type="ECO:0000313" key="2">
    <source>
        <dbReference type="Proteomes" id="UP001150924"/>
    </source>
</evidence>
<reference evidence="1" key="1">
    <citation type="submission" date="2022-11" db="EMBL/GenBank/DDBJ databases">
        <title>Minimal conservation of predation-associated metabolite biosynthetic gene clusters underscores biosynthetic potential of Myxococcota including descriptions for ten novel species: Archangium lansinium sp. nov., Myxococcus landrumus sp. nov., Nannocystis bai.</title>
        <authorList>
            <person name="Ahearne A."/>
            <person name="Stevens C."/>
            <person name="Phillips K."/>
        </authorList>
    </citation>
    <scope>NUCLEOTIDE SEQUENCE</scope>
    <source>
        <strain evidence="1">Na p29</strain>
    </source>
</reference>
<sequence>MIARIGIVIAPIGIVITLRPARRRAAEPPTERRTPSVLRAAECAKGARSTLNHRPFRVGGEMATQRLTMKNIREILR</sequence>
<gene>
    <name evidence="1" type="ORF">OV079_27895</name>
</gene>
<keyword evidence="2" id="KW-1185">Reference proteome</keyword>